<organism evidence="2 3">
    <name type="scientific">Micromonospora qiuiae</name>
    <dbReference type="NCBI Taxonomy" id="502268"/>
    <lineage>
        <taxon>Bacteria</taxon>
        <taxon>Bacillati</taxon>
        <taxon>Actinomycetota</taxon>
        <taxon>Actinomycetes</taxon>
        <taxon>Micromonosporales</taxon>
        <taxon>Micromonosporaceae</taxon>
        <taxon>Micromonospora</taxon>
    </lineage>
</organism>
<keyword evidence="3" id="KW-1185">Reference proteome</keyword>
<protein>
    <submittedName>
        <fullName evidence="2">Uncharacterized protein</fullName>
    </submittedName>
</protein>
<dbReference type="Proteomes" id="UP000653076">
    <property type="component" value="Unassembled WGS sequence"/>
</dbReference>
<feature type="region of interest" description="Disordered" evidence="1">
    <location>
        <begin position="1"/>
        <end position="27"/>
    </location>
</feature>
<evidence type="ECO:0000256" key="1">
    <source>
        <dbReference type="SAM" id="MobiDB-lite"/>
    </source>
</evidence>
<accession>A0ABQ4JHZ9</accession>
<evidence type="ECO:0000313" key="3">
    <source>
        <dbReference type="Proteomes" id="UP000653076"/>
    </source>
</evidence>
<evidence type="ECO:0000313" key="2">
    <source>
        <dbReference type="EMBL" id="GIJ30233.1"/>
    </source>
</evidence>
<comment type="caution">
    <text evidence="2">The sequence shown here is derived from an EMBL/GenBank/DDBJ whole genome shotgun (WGS) entry which is preliminary data.</text>
</comment>
<reference evidence="2 3" key="1">
    <citation type="submission" date="2021-01" db="EMBL/GenBank/DDBJ databases">
        <title>Whole genome shotgun sequence of Verrucosispora qiuiae NBRC 106684.</title>
        <authorList>
            <person name="Komaki H."/>
            <person name="Tamura T."/>
        </authorList>
    </citation>
    <scope>NUCLEOTIDE SEQUENCE [LARGE SCALE GENOMIC DNA]</scope>
    <source>
        <strain evidence="2 3">NBRC 106684</strain>
    </source>
</reference>
<name>A0ABQ4JHZ9_9ACTN</name>
<dbReference type="EMBL" id="BOPC01000102">
    <property type="protein sequence ID" value="GIJ30233.1"/>
    <property type="molecule type" value="Genomic_DNA"/>
</dbReference>
<proteinExistence type="predicted"/>
<sequence length="79" mass="8402">MCVQQPGGDPGLLRHGPAGEPARPVSADHALKRSEELLSGFRDGDSAWHARSLGAGRDGAVARMSVCSFWFERMLIPGA</sequence>
<gene>
    <name evidence="2" type="ORF">Vqi01_53950</name>
</gene>